<protein>
    <submittedName>
        <fullName evidence="2">TonB-dependent receptor</fullName>
    </submittedName>
</protein>
<dbReference type="EMBL" id="LBHB01000001">
    <property type="protein sequence ID" value="KLE36023.1"/>
    <property type="molecule type" value="Genomic_DNA"/>
</dbReference>
<reference evidence="2 3" key="1">
    <citation type="submission" date="2015-04" db="EMBL/GenBank/DDBJ databases">
        <title>The draft genome sequence of Erythrobacter luteus KA37.</title>
        <authorList>
            <person name="Zhuang L."/>
            <person name="Liu Y."/>
            <person name="Shao Z."/>
        </authorList>
    </citation>
    <scope>NUCLEOTIDE SEQUENCE [LARGE SCALE GENOMIC DNA]</scope>
    <source>
        <strain evidence="2 3">KA37</strain>
    </source>
</reference>
<dbReference type="STRING" id="1581420.AAW00_01840"/>
<keyword evidence="2" id="KW-0675">Receptor</keyword>
<keyword evidence="3" id="KW-1185">Reference proteome</keyword>
<organism evidence="2 3">
    <name type="scientific">Aurantiacibacter luteus</name>
    <dbReference type="NCBI Taxonomy" id="1581420"/>
    <lineage>
        <taxon>Bacteria</taxon>
        <taxon>Pseudomonadati</taxon>
        <taxon>Pseudomonadota</taxon>
        <taxon>Alphaproteobacteria</taxon>
        <taxon>Sphingomonadales</taxon>
        <taxon>Erythrobacteraceae</taxon>
        <taxon>Aurantiacibacter</taxon>
    </lineage>
</organism>
<evidence type="ECO:0000313" key="2">
    <source>
        <dbReference type="EMBL" id="KLE36023.1"/>
    </source>
</evidence>
<feature type="chain" id="PRO_5002580594" evidence="1">
    <location>
        <begin position="23"/>
        <end position="236"/>
    </location>
</feature>
<evidence type="ECO:0000313" key="3">
    <source>
        <dbReference type="Proteomes" id="UP000053464"/>
    </source>
</evidence>
<keyword evidence="1" id="KW-0732">Signal</keyword>
<name>A0A0G9N3A5_9SPHN</name>
<evidence type="ECO:0000256" key="1">
    <source>
        <dbReference type="SAM" id="SignalP"/>
    </source>
</evidence>
<sequence length="236" mass="25830">MRLTACMLMASLLLVSATPAMAQDLERQEIIVTGSRIDQDDYSDYQPAVGLRRQADFLVQQVVIRGDTRDSEEREREIRAMLLRAIERAGSAGVELAQGTYIVTRLTPQNAAELELVGDRRPDSELVSFLIKAPLAGTNVQEAQRRIAAFVEGVPEVGRAQMDTVGDPTLSIVGPDSYRDAIIAEVAADSRRQAALVGADYAIELAGLNMPVQWTRAGPGEVLLFIPYELRVVPRP</sequence>
<dbReference type="AlphaFoldDB" id="A0A0G9N3A5"/>
<dbReference type="OrthoDB" id="7618846at2"/>
<dbReference type="Proteomes" id="UP000053464">
    <property type="component" value="Unassembled WGS sequence"/>
</dbReference>
<comment type="caution">
    <text evidence="2">The sequence shown here is derived from an EMBL/GenBank/DDBJ whole genome shotgun (WGS) entry which is preliminary data.</text>
</comment>
<gene>
    <name evidence="2" type="ORF">AAW00_01840</name>
</gene>
<feature type="signal peptide" evidence="1">
    <location>
        <begin position="1"/>
        <end position="22"/>
    </location>
</feature>
<dbReference type="PATRIC" id="fig|1581420.6.peg.369"/>
<proteinExistence type="predicted"/>
<accession>A0A0G9N3A5</accession>